<reference evidence="2 3" key="1">
    <citation type="submission" date="2020-08" db="EMBL/GenBank/DDBJ databases">
        <title>Genomic Encyclopedia of Type Strains, Phase IV (KMG-IV): sequencing the most valuable type-strain genomes for metagenomic binning, comparative biology and taxonomic classification.</title>
        <authorList>
            <person name="Goeker M."/>
        </authorList>
    </citation>
    <scope>NUCLEOTIDE SEQUENCE [LARGE SCALE GENOMIC DNA]</scope>
    <source>
        <strain evidence="2 3">DSM 26575</strain>
    </source>
</reference>
<evidence type="ECO:0008006" key="4">
    <source>
        <dbReference type="Google" id="ProtNLM"/>
    </source>
</evidence>
<dbReference type="Pfam" id="PF08904">
    <property type="entry name" value="EipB_like"/>
    <property type="match status" value="1"/>
</dbReference>
<sequence length="282" mass="30636">MVRSSLAALFLAGVSATAHAAAPSVGAGMATGLIAHRAIYDLELKDASERSGISGMSGRMVYEFNGDYCTGYTTKFRFVTKIDTGDAVRVSDQQTNTFENLKDGKFTFDTKSFTDNQLDKEVTGAAEDQGEATKVDLKQPASKNLQLEASRFPTEHMMDVIKNAKAGNRLFEARVFDGSDDGDKALATTTVVGKPVTPVNDEADSSNAGAFSKATFWPVTISYFNENTKTDALPVYRMSFKLYENGITRDLTMDYGDFVLTGKLSKLELLDAKTLPVSNCTR</sequence>
<organism evidence="2 3">
    <name type="scientific">Rhizobium metallidurans</name>
    <dbReference type="NCBI Taxonomy" id="1265931"/>
    <lineage>
        <taxon>Bacteria</taxon>
        <taxon>Pseudomonadati</taxon>
        <taxon>Pseudomonadota</taxon>
        <taxon>Alphaproteobacteria</taxon>
        <taxon>Hyphomicrobiales</taxon>
        <taxon>Rhizobiaceae</taxon>
        <taxon>Rhizobium/Agrobacterium group</taxon>
        <taxon>Rhizobium</taxon>
    </lineage>
</organism>
<keyword evidence="3" id="KW-1185">Reference proteome</keyword>
<evidence type="ECO:0000256" key="1">
    <source>
        <dbReference type="SAM" id="SignalP"/>
    </source>
</evidence>
<dbReference type="RefSeq" id="WP_183899864.1">
    <property type="nucleotide sequence ID" value="NZ_JACIDW010000003.1"/>
</dbReference>
<dbReference type="AlphaFoldDB" id="A0A7W6GAR1"/>
<comment type="caution">
    <text evidence="2">The sequence shown here is derived from an EMBL/GenBank/DDBJ whole genome shotgun (WGS) entry which is preliminary data.</text>
</comment>
<protein>
    <recommendedName>
        <fullName evidence="4">ATP-binding protein</fullName>
    </recommendedName>
</protein>
<evidence type="ECO:0000313" key="2">
    <source>
        <dbReference type="EMBL" id="MBB3964242.1"/>
    </source>
</evidence>
<accession>A0A7W6GAR1</accession>
<gene>
    <name evidence="2" type="ORF">GGQ67_001881</name>
</gene>
<dbReference type="InterPro" id="IPR015000">
    <property type="entry name" value="EipB-like"/>
</dbReference>
<dbReference type="EMBL" id="JACIDW010000003">
    <property type="protein sequence ID" value="MBB3964242.1"/>
    <property type="molecule type" value="Genomic_DNA"/>
</dbReference>
<proteinExistence type="predicted"/>
<evidence type="ECO:0000313" key="3">
    <source>
        <dbReference type="Proteomes" id="UP000582090"/>
    </source>
</evidence>
<keyword evidence="1" id="KW-0732">Signal</keyword>
<name>A0A7W6GAR1_9HYPH</name>
<feature type="signal peptide" evidence="1">
    <location>
        <begin position="1"/>
        <end position="20"/>
    </location>
</feature>
<feature type="chain" id="PRO_5031465034" description="ATP-binding protein" evidence="1">
    <location>
        <begin position="21"/>
        <end position="282"/>
    </location>
</feature>
<dbReference type="Proteomes" id="UP000582090">
    <property type="component" value="Unassembled WGS sequence"/>
</dbReference>